<keyword evidence="6 8" id="KW-0472">Membrane</keyword>
<dbReference type="InterPro" id="IPR037066">
    <property type="entry name" value="Plug_dom_sf"/>
</dbReference>
<comment type="subcellular location">
    <subcellularLocation>
        <location evidence="1 8">Cell outer membrane</location>
        <topology evidence="1 8">Multi-pass membrane protein</topology>
    </subcellularLocation>
</comment>
<reference evidence="13 14" key="2">
    <citation type="submission" date="2015-02" db="EMBL/GenBank/DDBJ databases">
        <title>The complete genome of Sphingomonas hengshuiensis sp. WHSC-8 isolated from soil of Hengshui Lake.</title>
        <authorList>
            <person name="Wei S."/>
            <person name="Guo J."/>
            <person name="Su C."/>
            <person name="Wu R."/>
            <person name="Zhang Z."/>
            <person name="Liang K."/>
            <person name="Li H."/>
            <person name="Wang T."/>
            <person name="Liu H."/>
            <person name="Zhang C."/>
            <person name="Li Z."/>
            <person name="Wang Q."/>
            <person name="Meng J."/>
        </authorList>
    </citation>
    <scope>NUCLEOTIDE SEQUENCE [LARGE SCALE GENOMIC DNA]</scope>
    <source>
        <strain evidence="13 14">WHSC-8</strain>
    </source>
</reference>
<feature type="chain" id="PRO_5030957657" description="TonB-dependent receptor" evidence="10">
    <location>
        <begin position="27"/>
        <end position="941"/>
    </location>
</feature>
<dbReference type="PROSITE" id="PS52016">
    <property type="entry name" value="TONB_DEPENDENT_REC_3"/>
    <property type="match status" value="1"/>
</dbReference>
<gene>
    <name evidence="13" type="ORF">TS85_01640</name>
</gene>
<reference evidence="13 14" key="1">
    <citation type="journal article" date="2015" name="Int. J. Syst. Evol. Microbiol.">
        <title>Sphingomonas hengshuiensis sp. nov., isolated from lake wetland.</title>
        <authorList>
            <person name="Wei S."/>
            <person name="Wang T."/>
            <person name="Liu H."/>
            <person name="Zhang C."/>
            <person name="Guo J."/>
            <person name="Wang Q."/>
            <person name="Liang K."/>
            <person name="Zhang Z."/>
        </authorList>
    </citation>
    <scope>NUCLEOTIDE SEQUENCE [LARGE SCALE GENOMIC DNA]</scope>
    <source>
        <strain evidence="13 14">WHSC-8</strain>
    </source>
</reference>
<sequence>MRQGLKLLLSTTAIFASFSTGSAAFAQTAPEADPAQEVVDQGGDIVVTATRLQNAGFSAPTPVTTVTEGEIKALAPSSMADVLVSIPSFRMTSTPSTSGVNSRGGGLITADLRGLGATRTLVLVNGRRFVGSGTDGVVDLKLIPSLLVGQVETITGGASAAWGSDAVAGVVNFILKDKMQGLTGSVQTGVSQQGDGQELRASLAGGTSLLDDRLHLSFGADYVNQKGVGTQYTRDWGRKEVGLVSNPLYGTNGQPQYIIASGVHPSLMAPGGLIVSGVLRGTAFNADGTTYQFKYGTQYGTTNSSMIGGSNTGNNLSNATQLAAPYEATILMGTLSYEVAPSVEFFTEVNRASSSSSGFSQQARDVGSLTIRVDNAYLPASVRAAMVANGLSTIAVGRLNNDSGMVSVHSSNRTFRIVSGFKGEIGDGWKWDAYYEYGQNDYTIESGPNNRITANYLLAIDAVVDPTTNTIVCRSTLTNPTNGCKAQNIFGDGSVKVDDYSFGTARFDLTTKQQVASASISGSPFATWAGPISIAAGGEYRKESAEGTSDALSQQVQASGAIGAFQIGNQAPISGAYHVWEGFAEIGVPILKDSALGRALDLNAAVRKTDYSTSGAVTTWKAGVTYKPIDDVMIRATRSRDIRAPNLGELFQAGGSSYVNVFDEVLNSTVQVRNVSQGNLDLKPEKANTWTAGVVLTPSFVRGLSLSVDYYNIEVKDAIGTISAPLVVSQCNAGVTELCKQIVYNTDGSIAYTIAQQLNLNVLKTSGVDAEARYTFGVGAIPGDFGIRAVGSYVDKLVTIDASGTHDYAGKLSNFNRTGGVPHLAGNVDLTYRNDTFSLGLLTRIVGAGKYATELTEGSGAANTINDNHVPAYAYMTLTLSQAIRLGNRSVEFFGVINNLMDTDPPMLPSGTIGGANETSTNPVYYDTIGRAFKVGFRFKL</sequence>
<keyword evidence="5 9" id="KW-0798">TonB box</keyword>
<evidence type="ECO:0000256" key="10">
    <source>
        <dbReference type="SAM" id="SignalP"/>
    </source>
</evidence>
<dbReference type="GO" id="GO:0009279">
    <property type="term" value="C:cell outer membrane"/>
    <property type="evidence" value="ECO:0007669"/>
    <property type="project" value="UniProtKB-SubCell"/>
</dbReference>
<evidence type="ECO:0000256" key="2">
    <source>
        <dbReference type="ARBA" id="ARBA00022448"/>
    </source>
</evidence>
<dbReference type="Pfam" id="PF00593">
    <property type="entry name" value="TonB_dep_Rec_b-barrel"/>
    <property type="match status" value="1"/>
</dbReference>
<evidence type="ECO:0000256" key="1">
    <source>
        <dbReference type="ARBA" id="ARBA00004571"/>
    </source>
</evidence>
<proteinExistence type="inferred from homology"/>
<keyword evidence="7 8" id="KW-0998">Cell outer membrane</keyword>
<evidence type="ECO:0000259" key="12">
    <source>
        <dbReference type="Pfam" id="PF07715"/>
    </source>
</evidence>
<dbReference type="PANTHER" id="PTHR47234">
    <property type="match status" value="1"/>
</dbReference>
<dbReference type="Gene3D" id="2.170.130.10">
    <property type="entry name" value="TonB-dependent receptor, plug domain"/>
    <property type="match status" value="1"/>
</dbReference>
<dbReference type="RefSeq" id="WP_044330044.1">
    <property type="nucleotide sequence ID" value="NZ_CP010836.1"/>
</dbReference>
<comment type="similarity">
    <text evidence="8 9">Belongs to the TonB-dependent receptor family.</text>
</comment>
<feature type="domain" description="TonB-dependent receptor plug" evidence="12">
    <location>
        <begin position="58"/>
        <end position="170"/>
    </location>
</feature>
<evidence type="ECO:0000259" key="11">
    <source>
        <dbReference type="Pfam" id="PF00593"/>
    </source>
</evidence>
<dbReference type="Pfam" id="PF07715">
    <property type="entry name" value="Plug"/>
    <property type="match status" value="1"/>
</dbReference>
<evidence type="ECO:0000256" key="7">
    <source>
        <dbReference type="ARBA" id="ARBA00023237"/>
    </source>
</evidence>
<evidence type="ECO:0000256" key="5">
    <source>
        <dbReference type="ARBA" id="ARBA00023077"/>
    </source>
</evidence>
<feature type="domain" description="TonB-dependent receptor-like beta-barrel" evidence="11">
    <location>
        <begin position="404"/>
        <end position="900"/>
    </location>
</feature>
<dbReference type="EMBL" id="CP010836">
    <property type="protein sequence ID" value="AJP70798.1"/>
    <property type="molecule type" value="Genomic_DNA"/>
</dbReference>
<evidence type="ECO:0000256" key="9">
    <source>
        <dbReference type="RuleBase" id="RU003357"/>
    </source>
</evidence>
<organism evidence="13 14">
    <name type="scientific">Sphingomonas hengshuiensis</name>
    <dbReference type="NCBI Taxonomy" id="1609977"/>
    <lineage>
        <taxon>Bacteria</taxon>
        <taxon>Pseudomonadati</taxon>
        <taxon>Pseudomonadota</taxon>
        <taxon>Alphaproteobacteria</taxon>
        <taxon>Sphingomonadales</taxon>
        <taxon>Sphingomonadaceae</taxon>
        <taxon>Sphingomonas</taxon>
    </lineage>
</organism>
<dbReference type="PANTHER" id="PTHR47234:SF3">
    <property type="entry name" value="SECRETIN_TONB SHORT N-TERMINAL DOMAIN-CONTAINING PROTEIN"/>
    <property type="match status" value="1"/>
</dbReference>
<keyword evidence="4 8" id="KW-0812">Transmembrane</keyword>
<dbReference type="AlphaFoldDB" id="A0A7U5BEL2"/>
<feature type="signal peptide" evidence="10">
    <location>
        <begin position="1"/>
        <end position="26"/>
    </location>
</feature>
<dbReference type="OrthoDB" id="7051241at2"/>
<dbReference type="InterPro" id="IPR012910">
    <property type="entry name" value="Plug_dom"/>
</dbReference>
<name>A0A7U5BEL2_9SPHN</name>
<dbReference type="InterPro" id="IPR036942">
    <property type="entry name" value="Beta-barrel_TonB_sf"/>
</dbReference>
<keyword evidence="10" id="KW-0732">Signal</keyword>
<dbReference type="Gene3D" id="2.40.170.20">
    <property type="entry name" value="TonB-dependent receptor, beta-barrel domain"/>
    <property type="match status" value="1"/>
</dbReference>
<evidence type="ECO:0000256" key="3">
    <source>
        <dbReference type="ARBA" id="ARBA00022452"/>
    </source>
</evidence>
<accession>A0A7U5BEL2</accession>
<keyword evidence="3 8" id="KW-1134">Transmembrane beta strand</keyword>
<keyword evidence="2 8" id="KW-0813">Transport</keyword>
<evidence type="ECO:0000256" key="8">
    <source>
        <dbReference type="PROSITE-ProRule" id="PRU01360"/>
    </source>
</evidence>
<evidence type="ECO:0000256" key="6">
    <source>
        <dbReference type="ARBA" id="ARBA00023136"/>
    </source>
</evidence>
<keyword evidence="14" id="KW-1185">Reference proteome</keyword>
<dbReference type="KEGG" id="sphi:TS85_01640"/>
<dbReference type="InterPro" id="IPR000531">
    <property type="entry name" value="Beta-barrel_TonB"/>
</dbReference>
<protein>
    <recommendedName>
        <fullName evidence="15">TonB-dependent receptor</fullName>
    </recommendedName>
</protein>
<dbReference type="SUPFAM" id="SSF56935">
    <property type="entry name" value="Porins"/>
    <property type="match status" value="1"/>
</dbReference>
<evidence type="ECO:0000313" key="13">
    <source>
        <dbReference type="EMBL" id="AJP70798.1"/>
    </source>
</evidence>
<dbReference type="Proteomes" id="UP000032300">
    <property type="component" value="Chromosome"/>
</dbReference>
<evidence type="ECO:0008006" key="15">
    <source>
        <dbReference type="Google" id="ProtNLM"/>
    </source>
</evidence>
<dbReference type="InterPro" id="IPR039426">
    <property type="entry name" value="TonB-dep_rcpt-like"/>
</dbReference>
<evidence type="ECO:0000256" key="4">
    <source>
        <dbReference type="ARBA" id="ARBA00022692"/>
    </source>
</evidence>
<evidence type="ECO:0000313" key="14">
    <source>
        <dbReference type="Proteomes" id="UP000032300"/>
    </source>
</evidence>